<dbReference type="OrthoDB" id="9804442at2"/>
<dbReference type="Gene3D" id="3.90.79.10">
    <property type="entry name" value="Nucleoside Triphosphate Pyrophosphohydrolase"/>
    <property type="match status" value="2"/>
</dbReference>
<dbReference type="PANTHER" id="PTHR43046">
    <property type="entry name" value="GDP-MANNOSE MANNOSYL HYDROLASE"/>
    <property type="match status" value="1"/>
</dbReference>
<feature type="domain" description="Nudix hydrolase" evidence="5">
    <location>
        <begin position="14"/>
        <end position="162"/>
    </location>
</feature>
<dbReference type="EMBL" id="FOLB01000008">
    <property type="protein sequence ID" value="SFC60728.1"/>
    <property type="molecule type" value="Genomic_DNA"/>
</dbReference>
<sequence>MTPPPPRRRRLPQVQRVAAYAIILREGPEATGPDHLQILLSRLSDTLTQTPLWTLPGGGLEHGEDPRAAVVREVYEETGLDVTVGETAWVFSSHRANTWRRGRNVDAHAVRIVYDGWVPLDSPEPSTVEVGGSTAEAAWLPLADVRAGRVPTLPLVLEALDEHRVARVQRVASYALVLRGPAGAQEVLLTRIAPHAVHGGRWHLPGGGLDFQEDPRAGLVREVAEETGLAVTLGQPLEVHDIALTGVAPTGRLEEFHGIHLIFVGTVDSDEEPRVVEVDGTTDAVAWVPLASLGELPVTSTVTAALAAYRR</sequence>
<dbReference type="Proteomes" id="UP000198832">
    <property type="component" value="Unassembled WGS sequence"/>
</dbReference>
<name>A0A1I1KPX7_9ACTN</name>
<protein>
    <submittedName>
        <fullName evidence="6">ADP-ribose pyrophosphatase YjhB, NUDIX family</fullName>
    </submittedName>
</protein>
<dbReference type="SUPFAM" id="SSF55811">
    <property type="entry name" value="Nudix"/>
    <property type="match status" value="2"/>
</dbReference>
<proteinExistence type="inferred from homology"/>
<comment type="similarity">
    <text evidence="2 4">Belongs to the Nudix hydrolase family.</text>
</comment>
<evidence type="ECO:0000256" key="2">
    <source>
        <dbReference type="ARBA" id="ARBA00005582"/>
    </source>
</evidence>
<dbReference type="InterPro" id="IPR000086">
    <property type="entry name" value="NUDIX_hydrolase_dom"/>
</dbReference>
<dbReference type="InterPro" id="IPR020476">
    <property type="entry name" value="Nudix_hydrolase"/>
</dbReference>
<dbReference type="InterPro" id="IPR015797">
    <property type="entry name" value="NUDIX_hydrolase-like_dom_sf"/>
</dbReference>
<keyword evidence="3 4" id="KW-0378">Hydrolase</keyword>
<dbReference type="Pfam" id="PF00293">
    <property type="entry name" value="NUDIX"/>
    <property type="match status" value="2"/>
</dbReference>
<evidence type="ECO:0000259" key="5">
    <source>
        <dbReference type="PROSITE" id="PS51462"/>
    </source>
</evidence>
<organism evidence="6 7">
    <name type="scientific">Nocardioides terrae</name>
    <dbReference type="NCBI Taxonomy" id="574651"/>
    <lineage>
        <taxon>Bacteria</taxon>
        <taxon>Bacillati</taxon>
        <taxon>Actinomycetota</taxon>
        <taxon>Actinomycetes</taxon>
        <taxon>Propionibacteriales</taxon>
        <taxon>Nocardioidaceae</taxon>
        <taxon>Nocardioides</taxon>
    </lineage>
</organism>
<evidence type="ECO:0000313" key="6">
    <source>
        <dbReference type="EMBL" id="SFC60728.1"/>
    </source>
</evidence>
<dbReference type="PANTHER" id="PTHR43046:SF14">
    <property type="entry name" value="MUTT_NUDIX FAMILY PROTEIN"/>
    <property type="match status" value="1"/>
</dbReference>
<evidence type="ECO:0000256" key="3">
    <source>
        <dbReference type="ARBA" id="ARBA00022801"/>
    </source>
</evidence>
<dbReference type="AlphaFoldDB" id="A0A1I1KPX7"/>
<dbReference type="PRINTS" id="PR00502">
    <property type="entry name" value="NUDIXFAMILY"/>
</dbReference>
<evidence type="ECO:0000256" key="1">
    <source>
        <dbReference type="ARBA" id="ARBA00001946"/>
    </source>
</evidence>
<comment type="cofactor">
    <cofactor evidence="1">
        <name>Mg(2+)</name>
        <dbReference type="ChEBI" id="CHEBI:18420"/>
    </cofactor>
</comment>
<dbReference type="STRING" id="574651.SAMN04487968_108176"/>
<gene>
    <name evidence="6" type="ORF">SAMN04487968_108176</name>
</gene>
<keyword evidence="7" id="KW-1185">Reference proteome</keyword>
<dbReference type="CDD" id="cd02883">
    <property type="entry name" value="NUDIX_Hydrolase"/>
    <property type="match status" value="1"/>
</dbReference>
<feature type="domain" description="Nudix hydrolase" evidence="5">
    <location>
        <begin position="168"/>
        <end position="310"/>
    </location>
</feature>
<dbReference type="PROSITE" id="PS51462">
    <property type="entry name" value="NUDIX"/>
    <property type="match status" value="2"/>
</dbReference>
<dbReference type="PROSITE" id="PS00893">
    <property type="entry name" value="NUDIX_BOX"/>
    <property type="match status" value="2"/>
</dbReference>
<dbReference type="InterPro" id="IPR020084">
    <property type="entry name" value="NUDIX_hydrolase_CS"/>
</dbReference>
<reference evidence="6 7" key="1">
    <citation type="submission" date="2016-10" db="EMBL/GenBank/DDBJ databases">
        <authorList>
            <person name="de Groot N.N."/>
        </authorList>
    </citation>
    <scope>NUCLEOTIDE SEQUENCE [LARGE SCALE GENOMIC DNA]</scope>
    <source>
        <strain evidence="6 7">CGMCC 1.7056</strain>
    </source>
</reference>
<evidence type="ECO:0000313" key="7">
    <source>
        <dbReference type="Proteomes" id="UP000198832"/>
    </source>
</evidence>
<evidence type="ECO:0000256" key="4">
    <source>
        <dbReference type="RuleBase" id="RU003476"/>
    </source>
</evidence>
<accession>A0A1I1KPX7</accession>
<dbReference type="GO" id="GO:0016787">
    <property type="term" value="F:hydrolase activity"/>
    <property type="evidence" value="ECO:0007669"/>
    <property type="project" value="UniProtKB-KW"/>
</dbReference>